<dbReference type="GO" id="GO:0005815">
    <property type="term" value="C:microtubule organizing center"/>
    <property type="evidence" value="ECO:0007669"/>
    <property type="project" value="TreeGrafter"/>
</dbReference>
<dbReference type="GO" id="GO:0005881">
    <property type="term" value="C:cytoplasmic microtubule"/>
    <property type="evidence" value="ECO:0007669"/>
    <property type="project" value="TreeGrafter"/>
</dbReference>
<keyword evidence="5" id="KW-0131">Cell cycle</keyword>
<dbReference type="GO" id="GO:1990023">
    <property type="term" value="C:mitotic spindle midzone"/>
    <property type="evidence" value="ECO:0007669"/>
    <property type="project" value="TreeGrafter"/>
</dbReference>
<proteinExistence type="inferred from homology"/>
<comment type="caution">
    <text evidence="8">The sequence shown here is derived from an EMBL/GenBank/DDBJ whole genome shotgun (WGS) entry which is preliminary data.</text>
</comment>
<dbReference type="PANTHER" id="PTHR21567:SF9">
    <property type="entry name" value="CLIP-ASSOCIATING PROTEIN"/>
    <property type="match status" value="1"/>
</dbReference>
<keyword evidence="4" id="KW-0493">Microtubule</keyword>
<evidence type="ECO:0000259" key="7">
    <source>
        <dbReference type="Pfam" id="PF12348"/>
    </source>
</evidence>
<accession>A0A1X2G454</accession>
<dbReference type="EMBL" id="MCGT01000048">
    <property type="protein sequence ID" value="ORX44434.1"/>
    <property type="molecule type" value="Genomic_DNA"/>
</dbReference>
<dbReference type="OrthoDB" id="46159at2759"/>
<dbReference type="InterPro" id="IPR024395">
    <property type="entry name" value="CLASP_N_dom"/>
</dbReference>
<evidence type="ECO:0000256" key="4">
    <source>
        <dbReference type="ARBA" id="ARBA00022701"/>
    </source>
</evidence>
<gene>
    <name evidence="8" type="ORF">DM01DRAFT_1182139</name>
</gene>
<dbReference type="Pfam" id="PF12348">
    <property type="entry name" value="CLASP_N"/>
    <property type="match status" value="1"/>
</dbReference>
<feature type="region of interest" description="Disordered" evidence="6">
    <location>
        <begin position="786"/>
        <end position="821"/>
    </location>
</feature>
<dbReference type="SUPFAM" id="SSF48371">
    <property type="entry name" value="ARM repeat"/>
    <property type="match status" value="1"/>
</dbReference>
<protein>
    <recommendedName>
        <fullName evidence="7">CLASP N-terminal domain-containing protein</fullName>
    </recommendedName>
</protein>
<evidence type="ECO:0000256" key="6">
    <source>
        <dbReference type="SAM" id="MobiDB-lite"/>
    </source>
</evidence>
<dbReference type="InterPro" id="IPR011989">
    <property type="entry name" value="ARM-like"/>
</dbReference>
<feature type="region of interest" description="Disordered" evidence="6">
    <location>
        <begin position="334"/>
        <end position="357"/>
    </location>
</feature>
<keyword evidence="5" id="KW-0498">Mitosis</keyword>
<feature type="domain" description="CLASP N-terminal" evidence="7">
    <location>
        <begin position="39"/>
        <end position="268"/>
    </location>
</feature>
<dbReference type="AlphaFoldDB" id="A0A1X2G454"/>
<evidence type="ECO:0000256" key="5">
    <source>
        <dbReference type="ARBA" id="ARBA00022776"/>
    </source>
</evidence>
<keyword evidence="9" id="KW-1185">Reference proteome</keyword>
<dbReference type="Gene3D" id="1.25.10.10">
    <property type="entry name" value="Leucine-rich Repeat Variant"/>
    <property type="match status" value="1"/>
</dbReference>
<organism evidence="8 9">
    <name type="scientific">Hesseltinella vesiculosa</name>
    <dbReference type="NCBI Taxonomy" id="101127"/>
    <lineage>
        <taxon>Eukaryota</taxon>
        <taxon>Fungi</taxon>
        <taxon>Fungi incertae sedis</taxon>
        <taxon>Mucoromycota</taxon>
        <taxon>Mucoromycotina</taxon>
        <taxon>Mucoromycetes</taxon>
        <taxon>Mucorales</taxon>
        <taxon>Cunninghamellaceae</taxon>
        <taxon>Hesseltinella</taxon>
    </lineage>
</organism>
<evidence type="ECO:0000256" key="1">
    <source>
        <dbReference type="ARBA" id="ARBA00004186"/>
    </source>
</evidence>
<comment type="subcellular location">
    <subcellularLocation>
        <location evidence="1">Cytoplasm</location>
        <location evidence="1">Cytoskeleton</location>
        <location evidence="1">Spindle</location>
    </subcellularLocation>
</comment>
<comment type="similarity">
    <text evidence="2">Belongs to the CLASP family.</text>
</comment>
<reference evidence="8 9" key="1">
    <citation type="submission" date="2016-07" db="EMBL/GenBank/DDBJ databases">
        <title>Pervasive Adenine N6-methylation of Active Genes in Fungi.</title>
        <authorList>
            <consortium name="DOE Joint Genome Institute"/>
            <person name="Mondo S.J."/>
            <person name="Dannebaum R.O."/>
            <person name="Kuo R.C."/>
            <person name="Labutti K."/>
            <person name="Haridas S."/>
            <person name="Kuo A."/>
            <person name="Salamov A."/>
            <person name="Ahrendt S.R."/>
            <person name="Lipzen A."/>
            <person name="Sullivan W."/>
            <person name="Andreopoulos W.B."/>
            <person name="Clum A."/>
            <person name="Lindquist E."/>
            <person name="Daum C."/>
            <person name="Ramamoorthy G.K."/>
            <person name="Gryganskyi A."/>
            <person name="Culley D."/>
            <person name="Magnuson J.K."/>
            <person name="James T.Y."/>
            <person name="O'Malley M.A."/>
            <person name="Stajich J.E."/>
            <person name="Spatafora J.W."/>
            <person name="Visel A."/>
            <person name="Grigoriev I.V."/>
        </authorList>
    </citation>
    <scope>NUCLEOTIDE SEQUENCE [LARGE SCALE GENOMIC DNA]</scope>
    <source>
        <strain evidence="8 9">NRRL 3301</strain>
    </source>
</reference>
<dbReference type="InterPro" id="IPR016024">
    <property type="entry name" value="ARM-type_fold"/>
</dbReference>
<dbReference type="GO" id="GO:0008017">
    <property type="term" value="F:microtubule binding"/>
    <property type="evidence" value="ECO:0007669"/>
    <property type="project" value="TreeGrafter"/>
</dbReference>
<evidence type="ECO:0000256" key="2">
    <source>
        <dbReference type="ARBA" id="ARBA00009549"/>
    </source>
</evidence>
<keyword evidence="3" id="KW-0132">Cell division</keyword>
<sequence length="1145" mass="128318">MNRSSVGTPGQNVCHETNLFLPHCLMDKSMDFTSSKELDALLSNIAISFKDKEDEHNWENRQRHIVQMRRLINGNAPEKYADVLIAGIRQNIDGIVKSAESLRTTLALDSLQLIADIGKFCPKNLDNYLYEQCLQCLIKAASMAKKIVALQSKDAMISFLQHASYYSRTPQILWMAVNEKNNQVRHFTVLYVLALLQFQAPKESVRSNMDRHGGTELIGKLLQKSLIDAAPVVRQASRCPFWLFWYFWRGRGENLLHSLAPAIRKPLESSKSAAMDLLAFHHSPDESNTAISTISAPSEDKLVGRGSVPASVQNRTMSPTIARGNSPLAVRSALPPVAAGHSTRKSRVPGLTRKKSMASIRRKQTIMTMLQHDDLTVKVEGLQTLARKLTPYDTSDHPFDISSIHVDDTVGTATDQSQLVDGIVLQPIIASMVSAMDTNIVLYEQLSTWEITLGVLVKLAPFDAYLQKVMLDAASAPSSDKKSDDWIKYKCASRTLARIKWFLSRTDEDLVERIYHGMLHSLSVTRLKPMERRKLSAQWLMWMDQHVVSTIGLEYNSEDDPWLMDNDNVQQDLGHQYWMHLYKEPKAGTSAWFESDINVRRCLDLLVPVLQRSAPGSLSHEPLVTLVGHLRLVNQKLFDAFVSSLGDDVIVSKICTVLGIHIKAVQPLIARHDILKVSDLPQTSQYEAEPSLFEQDTIIEESDNSAAPRNYIIETGHDDSLQKSNVLEAHDFGTISHDQILFGSSSSHSAMEHQFSAELVSVKQYTNHGSSNETISCPRFENSDLDVNLDGPSSSHDVIESPPKYQLTNSSPLTPAPEHSNLYEDIPTLPSYFTGNISMGVLPLPVFDRNVRSDKGGRVTAFYQALDKWADAKASEYHQKVHVPTVKKFMCFSKEAPVQKKWDQGGDDEPPGSVLWESGQKDGGNFVELMQCILDQFDHCEPCWQSLLELSQQLVTEQSGLLRFYERRVNDKGKTLESQLIEQVLSKRASEDSTICAAADDLMDSLLLVIEPQTSFDVLLAYLGHCLLSSSYSKPASTLRYEPASSAFLYLGKAVHLMNDTVLVEEWMTKGGAAVFVRGLNHEDIQIRKYGVMAIVEFQEVLGDGIYLFLGDLRQDQINLIRHYVHKSVKKKSSLRQLSANGHLQ</sequence>
<feature type="region of interest" description="Disordered" evidence="6">
    <location>
        <begin position="287"/>
        <end position="307"/>
    </location>
</feature>
<dbReference type="GO" id="GO:0005876">
    <property type="term" value="C:spindle microtubule"/>
    <property type="evidence" value="ECO:0007669"/>
    <property type="project" value="TreeGrafter"/>
</dbReference>
<dbReference type="PANTHER" id="PTHR21567">
    <property type="entry name" value="CLASP"/>
    <property type="match status" value="1"/>
</dbReference>
<dbReference type="GO" id="GO:0051301">
    <property type="term" value="P:cell division"/>
    <property type="evidence" value="ECO:0007669"/>
    <property type="project" value="UniProtKB-KW"/>
</dbReference>
<dbReference type="Proteomes" id="UP000242146">
    <property type="component" value="Unassembled WGS sequence"/>
</dbReference>
<evidence type="ECO:0000313" key="9">
    <source>
        <dbReference type="Proteomes" id="UP000242146"/>
    </source>
</evidence>
<feature type="compositionally biased region" description="Basic residues" evidence="6">
    <location>
        <begin position="342"/>
        <end position="357"/>
    </location>
</feature>
<evidence type="ECO:0000313" key="8">
    <source>
        <dbReference type="EMBL" id="ORX44434.1"/>
    </source>
</evidence>
<evidence type="ECO:0000256" key="3">
    <source>
        <dbReference type="ARBA" id="ARBA00022618"/>
    </source>
</evidence>
<dbReference type="STRING" id="101127.A0A1X2G454"/>
<feature type="compositionally biased region" description="Polar residues" evidence="6">
    <location>
        <begin position="287"/>
        <end position="296"/>
    </location>
</feature>
<dbReference type="GO" id="GO:0090307">
    <property type="term" value="P:mitotic spindle assembly"/>
    <property type="evidence" value="ECO:0007669"/>
    <property type="project" value="TreeGrafter"/>
</dbReference>
<name>A0A1X2G454_9FUNG</name>